<dbReference type="Proteomes" id="UP000218366">
    <property type="component" value="Unassembled WGS sequence"/>
</dbReference>
<evidence type="ECO:0000256" key="6">
    <source>
        <dbReference type="ARBA" id="ARBA00022801"/>
    </source>
</evidence>
<evidence type="ECO:0000256" key="1">
    <source>
        <dbReference type="ARBA" id="ARBA00001947"/>
    </source>
</evidence>
<dbReference type="InterPro" id="IPR045834">
    <property type="entry name" value="Csd3_N2"/>
</dbReference>
<keyword evidence="12" id="KW-1185">Reference proteome</keyword>
<feature type="domain" description="M23ase beta-sheet core" evidence="9">
    <location>
        <begin position="375"/>
        <end position="469"/>
    </location>
</feature>
<dbReference type="PANTHER" id="PTHR21666">
    <property type="entry name" value="PEPTIDASE-RELATED"/>
    <property type="match status" value="1"/>
</dbReference>
<gene>
    <name evidence="11" type="ORF">COC42_07430</name>
</gene>
<organism evidence="11 12">
    <name type="scientific">Sphingomonas spermidinifaciens</name>
    <dbReference type="NCBI Taxonomy" id="1141889"/>
    <lineage>
        <taxon>Bacteria</taxon>
        <taxon>Pseudomonadati</taxon>
        <taxon>Pseudomonadota</taxon>
        <taxon>Alphaproteobacteria</taxon>
        <taxon>Sphingomonadales</taxon>
        <taxon>Sphingomonadaceae</taxon>
        <taxon>Sphingomonas</taxon>
    </lineage>
</organism>
<dbReference type="GO" id="GO:0046872">
    <property type="term" value="F:metal ion binding"/>
    <property type="evidence" value="ECO:0007669"/>
    <property type="project" value="UniProtKB-KW"/>
</dbReference>
<evidence type="ECO:0000256" key="4">
    <source>
        <dbReference type="ARBA" id="ARBA00022723"/>
    </source>
</evidence>
<dbReference type="PANTHER" id="PTHR21666:SF289">
    <property type="entry name" value="L-ALA--D-GLU ENDOPEPTIDASE"/>
    <property type="match status" value="1"/>
</dbReference>
<dbReference type="GO" id="GO:0004222">
    <property type="term" value="F:metalloendopeptidase activity"/>
    <property type="evidence" value="ECO:0007669"/>
    <property type="project" value="TreeGrafter"/>
</dbReference>
<protein>
    <submittedName>
        <fullName evidence="11">Uncharacterized protein</fullName>
    </submittedName>
</protein>
<comment type="cofactor">
    <cofactor evidence="1">
        <name>Zn(2+)</name>
        <dbReference type="ChEBI" id="CHEBI:29105"/>
    </cofactor>
</comment>
<evidence type="ECO:0000256" key="8">
    <source>
        <dbReference type="ARBA" id="ARBA00023049"/>
    </source>
</evidence>
<dbReference type="GO" id="GO:0006508">
    <property type="term" value="P:proteolysis"/>
    <property type="evidence" value="ECO:0007669"/>
    <property type="project" value="UniProtKB-KW"/>
</dbReference>
<keyword evidence="7" id="KW-0862">Zinc</keyword>
<dbReference type="InterPro" id="IPR050570">
    <property type="entry name" value="Cell_wall_metabolism_enzyme"/>
</dbReference>
<dbReference type="Gene3D" id="3.10.450.350">
    <property type="match status" value="1"/>
</dbReference>
<dbReference type="GO" id="GO:0030313">
    <property type="term" value="C:cell envelope"/>
    <property type="evidence" value="ECO:0007669"/>
    <property type="project" value="UniProtKB-SubCell"/>
</dbReference>
<keyword evidence="8" id="KW-0482">Metalloprotease</keyword>
<name>A0A2A4B910_9SPHN</name>
<evidence type="ECO:0000313" key="11">
    <source>
        <dbReference type="EMBL" id="PCD04124.1"/>
    </source>
</evidence>
<accession>A0A2A4B910</accession>
<dbReference type="EMBL" id="NWMW01000001">
    <property type="protein sequence ID" value="PCD04124.1"/>
    <property type="molecule type" value="Genomic_DNA"/>
</dbReference>
<proteinExistence type="predicted"/>
<keyword evidence="4" id="KW-0479">Metal-binding</keyword>
<sequence>MRAASGGGRTDLFLNDDQHWLDGSGTGTRSFGRAAALVLPPQTRTEQLIERLRALDLVVDLGADIGSPAWWRGTATCLSLCALTLALAPGFDRPIHEAGSAPLTTTDRDEVASQSIAPLAFGATSGRRIGATNAVRPLADTPERPTLDLSATLPGGDALARTLRRSGVGADEADRAAALVAEQVALADIRPGTRIDLTLGRRPSRDVPRPLDRLAFRARFDLALEVIRDGGTFAVRPIPIAIDATPLRIRGRVGASLYRSARAAGAPAKAVEAFIRQIATRVPMSRLGADDQYELIVEQERAATGEVRQGKLLYAAVGQGDRRTQLVRWEDGGRTDWFDPRGVGEKKGVMAMPVAARISSGFGWRTHPVLRFRRLHKGIDFAAPYGSPIRAATDGVVAFAGRNGGYGNFVKLVHGGGLATGYGHMSRIAVRGGERVTRGEVIGYVGSTGLSTGPHLHYELWRNGAPINPASVSFTTTSQLSGRDLAEFRALTAWLMAVPVRGGSAVAE</sequence>
<evidence type="ECO:0000259" key="10">
    <source>
        <dbReference type="Pfam" id="PF19425"/>
    </source>
</evidence>
<dbReference type="Pfam" id="PF19425">
    <property type="entry name" value="Csd3_N2"/>
    <property type="match status" value="1"/>
</dbReference>
<evidence type="ECO:0000259" key="9">
    <source>
        <dbReference type="Pfam" id="PF01551"/>
    </source>
</evidence>
<dbReference type="Pfam" id="PF01551">
    <property type="entry name" value="Peptidase_M23"/>
    <property type="match status" value="1"/>
</dbReference>
<comment type="caution">
    <text evidence="11">The sequence shown here is derived from an EMBL/GenBank/DDBJ whole genome shotgun (WGS) entry which is preliminary data.</text>
</comment>
<reference evidence="11" key="1">
    <citation type="submission" date="2017-09" db="EMBL/GenBank/DDBJ databases">
        <title>Sphingomonas spermidinifaciens 9NM-10, whole genome shotgun sequence.</title>
        <authorList>
            <person name="Feng G."/>
            <person name="Zhu H."/>
        </authorList>
    </citation>
    <scope>NUCLEOTIDE SEQUENCE [LARGE SCALE GENOMIC DNA]</scope>
    <source>
        <strain evidence="11">9NM-10</strain>
    </source>
</reference>
<keyword evidence="5" id="KW-0732">Signal</keyword>
<evidence type="ECO:0000256" key="3">
    <source>
        <dbReference type="ARBA" id="ARBA00022670"/>
    </source>
</evidence>
<dbReference type="FunFam" id="2.70.70.10:FF:000006">
    <property type="entry name" value="M23 family peptidase"/>
    <property type="match status" value="1"/>
</dbReference>
<evidence type="ECO:0000313" key="12">
    <source>
        <dbReference type="Proteomes" id="UP000218366"/>
    </source>
</evidence>
<evidence type="ECO:0000256" key="7">
    <source>
        <dbReference type="ARBA" id="ARBA00022833"/>
    </source>
</evidence>
<dbReference type="SUPFAM" id="SSF51261">
    <property type="entry name" value="Duplicated hybrid motif"/>
    <property type="match status" value="1"/>
</dbReference>
<comment type="subcellular location">
    <subcellularLocation>
        <location evidence="2">Cell envelope</location>
    </subcellularLocation>
</comment>
<dbReference type="InterPro" id="IPR011055">
    <property type="entry name" value="Dup_hybrid_motif"/>
</dbReference>
<dbReference type="AlphaFoldDB" id="A0A2A4B910"/>
<keyword evidence="6" id="KW-0378">Hydrolase</keyword>
<dbReference type="Gene3D" id="2.70.70.10">
    <property type="entry name" value="Glucose Permease (Domain IIA)"/>
    <property type="match status" value="1"/>
</dbReference>
<dbReference type="CDD" id="cd12797">
    <property type="entry name" value="M23_peptidase"/>
    <property type="match status" value="1"/>
</dbReference>
<evidence type="ECO:0000256" key="2">
    <source>
        <dbReference type="ARBA" id="ARBA00004196"/>
    </source>
</evidence>
<dbReference type="InterPro" id="IPR016047">
    <property type="entry name" value="M23ase_b-sheet_dom"/>
</dbReference>
<evidence type="ECO:0000256" key="5">
    <source>
        <dbReference type="ARBA" id="ARBA00022729"/>
    </source>
</evidence>
<feature type="domain" description="Csd3-like second N-terminal" evidence="10">
    <location>
        <begin position="247"/>
        <end position="362"/>
    </location>
</feature>
<keyword evidence="3" id="KW-0645">Protease</keyword>